<accession>A0AAE2ZR83</accession>
<dbReference type="AlphaFoldDB" id="A0AAE2ZR83"/>
<comment type="caution">
    <text evidence="1">The sequence shown here is derived from an EMBL/GenBank/DDBJ whole genome shotgun (WGS) entry which is preliminary data.</text>
</comment>
<name>A0AAE2ZR83_9HYPH</name>
<sequence length="105" mass="11656">MFTTQYSFDELPVCIGATEIAQCSGTALLEGEFGPHDYGFRVIGVELQGNLAGDYRDKRHVVLNAGSDDALALILFRNIARAIERDRCAADHYYDEMNDLMHNAA</sequence>
<keyword evidence="2" id="KW-1185">Reference proteome</keyword>
<proteinExistence type="predicted"/>
<evidence type="ECO:0000313" key="1">
    <source>
        <dbReference type="EMBL" id="MBW8640514.1"/>
    </source>
</evidence>
<evidence type="ECO:0000313" key="2">
    <source>
        <dbReference type="Proteomes" id="UP001196509"/>
    </source>
</evidence>
<protein>
    <submittedName>
        <fullName evidence="1">Uncharacterized protein</fullName>
    </submittedName>
</protein>
<dbReference type="RefSeq" id="WP_220231234.1">
    <property type="nucleotide sequence ID" value="NZ_JAICBX010000006.1"/>
</dbReference>
<dbReference type="EMBL" id="JAICBX010000006">
    <property type="protein sequence ID" value="MBW8640514.1"/>
    <property type="molecule type" value="Genomic_DNA"/>
</dbReference>
<dbReference type="Proteomes" id="UP001196509">
    <property type="component" value="Unassembled WGS sequence"/>
</dbReference>
<organism evidence="1 2">
    <name type="scientific">Flavimaribacter sediminis</name>
    <dbReference type="NCBI Taxonomy" id="2865987"/>
    <lineage>
        <taxon>Bacteria</taxon>
        <taxon>Pseudomonadati</taxon>
        <taxon>Pseudomonadota</taxon>
        <taxon>Alphaproteobacteria</taxon>
        <taxon>Hyphomicrobiales</taxon>
        <taxon>Rhizobiaceae</taxon>
        <taxon>Flavimaribacter</taxon>
    </lineage>
</organism>
<gene>
    <name evidence="1" type="ORF">K1W69_25200</name>
</gene>
<reference evidence="1" key="1">
    <citation type="submission" date="2021-08" db="EMBL/GenBank/DDBJ databases">
        <title>Hoeflea bacterium WL0058 sp. nov., isolated from the sediment.</title>
        <authorList>
            <person name="Wang L."/>
            <person name="Zhang D."/>
        </authorList>
    </citation>
    <scope>NUCLEOTIDE SEQUENCE</scope>
    <source>
        <strain evidence="1">WL0058</strain>
    </source>
</reference>